<sequence length="71" mass="7137">MLFTGDAIAASPVDGRVMLGVFHVDRDRVVASFGRLAGLEAEVACFGHGDAVTAGAGDALRASGRTYGAVG</sequence>
<dbReference type="EMBL" id="CP012382">
    <property type="protein sequence ID" value="AKZ54210.1"/>
    <property type="molecule type" value="Genomic_DNA"/>
</dbReference>
<gene>
    <name evidence="1" type="ORF">SAM23877_1161</name>
    <name evidence="2" type="ORF">SAML1068</name>
</gene>
<dbReference type="KEGG" id="samb:SAM23877_1161"/>
<evidence type="ECO:0000313" key="1">
    <source>
        <dbReference type="EMBL" id="AKZ54210.1"/>
    </source>
</evidence>
<dbReference type="SUPFAM" id="SSF56281">
    <property type="entry name" value="Metallo-hydrolase/oxidoreductase"/>
    <property type="match status" value="1"/>
</dbReference>
<dbReference type="AlphaFoldDB" id="A3KK19"/>
<organism evidence="2">
    <name type="scientific">Streptomyces ambofaciens (strain ATCC 23877 / 3486 / DSM 40053 / JCM 4204 / NBRC 12836 / NRRL B-2516)</name>
    <dbReference type="NCBI Taxonomy" id="278992"/>
    <lineage>
        <taxon>Bacteria</taxon>
        <taxon>Bacillati</taxon>
        <taxon>Actinomycetota</taxon>
        <taxon>Actinomycetes</taxon>
        <taxon>Kitasatosporales</taxon>
        <taxon>Streptomycetaceae</taxon>
        <taxon>Streptomyces</taxon>
    </lineage>
</organism>
<dbReference type="STRING" id="1889.SAM40697_1008"/>
<reference evidence="3" key="2">
    <citation type="journal article" date="2015" name="J. Biotechnol.">
        <title>Complete genome sequence of Streptomyces ambofaciens ATCC 23877, the spiramycin producer.</title>
        <authorList>
            <person name="Thibessard A."/>
            <person name="Haas D."/>
            <person name="Gerbaud C."/>
            <person name="Aigle B."/>
            <person name="Lautru S."/>
            <person name="Pernodet J.L."/>
            <person name="Leblond P."/>
        </authorList>
    </citation>
    <scope>NUCLEOTIDE SEQUENCE [LARGE SCALE GENOMIC DNA]</scope>
    <source>
        <strain evidence="3">ATCC 23877 / 3486 / DSM 40053 / JCM 4204 / NBRC 12836 / NRRL B-2516</strain>
    </source>
</reference>
<evidence type="ECO:0000313" key="2">
    <source>
        <dbReference type="EMBL" id="CAJ90054.1"/>
    </source>
</evidence>
<dbReference type="Gene3D" id="3.60.15.10">
    <property type="entry name" value="Ribonuclease Z/Hydroxyacylglutathione hydrolase-like"/>
    <property type="match status" value="1"/>
</dbReference>
<reference evidence="2" key="1">
    <citation type="journal article" date="2006" name="Mol. Biol. Evol.">
        <title>Evolution of the terminal regions of the Streptomyces linear chromosome.</title>
        <authorList>
            <person name="Choulet F."/>
            <person name="Aigle B."/>
            <person name="Gallois A."/>
            <person name="Mangenot S."/>
            <person name="Gerbaud C."/>
            <person name="Truong C."/>
            <person name="Francou F.X."/>
            <person name="Fourrier C."/>
            <person name="Guerineau M."/>
            <person name="Decaris B."/>
            <person name="Barbe V."/>
            <person name="Pernodet J.L."/>
            <person name="Leblond P."/>
        </authorList>
    </citation>
    <scope>NUCLEOTIDE SEQUENCE</scope>
    <source>
        <strain evidence="2">ATCC 23877</strain>
    </source>
</reference>
<name>A3KK19_STRA7</name>
<evidence type="ECO:0000313" key="3">
    <source>
        <dbReference type="Proteomes" id="UP000061018"/>
    </source>
</evidence>
<dbReference type="InterPro" id="IPR036866">
    <property type="entry name" value="RibonucZ/Hydroxyglut_hydro"/>
</dbReference>
<reference evidence="1" key="3">
    <citation type="submission" date="2015-07" db="EMBL/GenBank/DDBJ databases">
        <title>Complete genome sequence of Streptomyces ambofaciens ATCC 23877, the spiramycin producer.</title>
        <authorList>
            <person name="Thibessard A."/>
            <person name="Haas D."/>
            <person name="Gerbaud C."/>
            <person name="Aigle B."/>
            <person name="Lautru S."/>
            <person name="Pernodet J.-L."/>
            <person name="Leblond P."/>
        </authorList>
    </citation>
    <scope>NUCLEOTIDE SEQUENCE [LARGE SCALE GENOMIC DNA]</scope>
    <source>
        <strain evidence="1">ATCC 23877</strain>
    </source>
</reference>
<dbReference type="EMBL" id="AM238663">
    <property type="protein sequence ID" value="CAJ90054.1"/>
    <property type="molecule type" value="Genomic_DNA"/>
</dbReference>
<protein>
    <submittedName>
        <fullName evidence="2">Putative metallo-beta-lactamase-like protein</fullName>
    </submittedName>
</protein>
<dbReference type="Proteomes" id="UP000061018">
    <property type="component" value="Chromosome"/>
</dbReference>
<accession>A3KK19</accession>
<proteinExistence type="predicted"/>